<organism evidence="9 11">
    <name type="scientific">Candidatus Iainarchaeum sp</name>
    <dbReference type="NCBI Taxonomy" id="3101447"/>
    <lineage>
        <taxon>Archaea</taxon>
        <taxon>Candidatus Iainarchaeota</taxon>
        <taxon>Candidatus Iainarchaeia</taxon>
        <taxon>Candidatus Iainarchaeales</taxon>
        <taxon>Candidatus Iainarchaeaceae</taxon>
        <taxon>Candidatus Iainarchaeum</taxon>
    </lineage>
</organism>
<keyword evidence="3 5" id="KW-0808">Transferase</keyword>
<comment type="subcellular location">
    <subcellularLocation>
        <location evidence="5">Cytoplasm</location>
    </subcellularLocation>
</comment>
<feature type="binding site" evidence="5 7">
    <location>
        <position position="72"/>
    </location>
    <ligand>
        <name>3-methyl-2-oxobutanoate</name>
        <dbReference type="ChEBI" id="CHEBI:11851"/>
    </ligand>
</feature>
<dbReference type="Gene3D" id="3.20.20.60">
    <property type="entry name" value="Phosphoenolpyruvate-binding domains"/>
    <property type="match status" value="1"/>
</dbReference>
<dbReference type="GO" id="GO:0005737">
    <property type="term" value="C:cytoplasm"/>
    <property type="evidence" value="ECO:0007669"/>
    <property type="project" value="UniProtKB-SubCell"/>
</dbReference>
<evidence type="ECO:0000256" key="7">
    <source>
        <dbReference type="PIRSR" id="PIRSR000388-2"/>
    </source>
</evidence>
<dbReference type="InterPro" id="IPR003700">
    <property type="entry name" value="Pantoate_hydroxy_MeTrfase"/>
</dbReference>
<feature type="binding site" evidence="5 7">
    <location>
        <position position="100"/>
    </location>
    <ligand>
        <name>3-methyl-2-oxobutanoate</name>
        <dbReference type="ChEBI" id="CHEBI:11851"/>
    </ligand>
</feature>
<comment type="similarity">
    <text evidence="2 5">Belongs to the PanB family.</text>
</comment>
<sequence>MKGKEKIVMLTAYDAIFSSYLNEAGTDIILVGDSLGNVWLGFKNTKPVTMEHMLHHTRAVARTNPEALVVGDMPFKSYEGPQQAVKNARAFIEAGANAVKIEGPKIEIVEELKKNGIDVMGHVGLTPQTSDWKVQGRKDEEAKRILDDAIALDRAGCFSIVVESVPAVLGKKITNAVKAPTIGIGAGADCDGQVLVSNDLIGLNAADFKPKFVKQYLNLRPEIIAAFKRFKEEVKAGKFPTKEFSYE</sequence>
<dbReference type="EMBL" id="DUFG01000027">
    <property type="protein sequence ID" value="HIH08808.1"/>
    <property type="molecule type" value="Genomic_DNA"/>
</dbReference>
<reference evidence="9" key="1">
    <citation type="journal article" date="2020" name="bioRxiv">
        <title>A rank-normalized archaeal taxonomy based on genome phylogeny resolves widespread incomplete and uneven classifications.</title>
        <authorList>
            <person name="Rinke C."/>
            <person name="Chuvochina M."/>
            <person name="Mussig A.J."/>
            <person name="Chaumeil P.-A."/>
            <person name="Waite D.W."/>
            <person name="Whitman W.B."/>
            <person name="Parks D.H."/>
            <person name="Hugenholtz P."/>
        </authorList>
    </citation>
    <scope>NUCLEOTIDE SEQUENCE</scope>
    <source>
        <strain evidence="9">UBA10011</strain>
    </source>
</reference>
<name>A0A7J4ITF9_9ARCH</name>
<keyword evidence="9" id="KW-0489">Methyltransferase</keyword>
<evidence type="ECO:0000313" key="11">
    <source>
        <dbReference type="Proteomes" id="UP000577419"/>
    </source>
</evidence>
<dbReference type="CDD" id="cd06557">
    <property type="entry name" value="KPHMT-like"/>
    <property type="match status" value="1"/>
</dbReference>
<dbReference type="PIRSF" id="PIRSF000388">
    <property type="entry name" value="Pantoate_hydroxy_MeTrfase"/>
    <property type="match status" value="1"/>
</dbReference>
<dbReference type="GO" id="GO:0015940">
    <property type="term" value="P:pantothenate biosynthetic process"/>
    <property type="evidence" value="ECO:0007669"/>
    <property type="project" value="UniProtKB-UniRule"/>
</dbReference>
<dbReference type="NCBIfam" id="TIGR00222">
    <property type="entry name" value="panB"/>
    <property type="match status" value="1"/>
</dbReference>
<reference evidence="10" key="3">
    <citation type="submission" date="2021-05" db="EMBL/GenBank/DDBJ databases">
        <title>Protein family content uncovers lineage relationships and bacterial pathway maintenance mechanisms in DPANN archaea.</title>
        <authorList>
            <person name="Castelle C.J."/>
            <person name="Meheust R."/>
            <person name="Jaffe A.L."/>
            <person name="Seitz K."/>
            <person name="Gong X."/>
            <person name="Baker B.J."/>
            <person name="Banfield J.F."/>
        </authorList>
    </citation>
    <scope>NUCLEOTIDE SEQUENCE</scope>
    <source>
        <strain evidence="10">RIFCSPHIGHO2_01_FULL_GW2011_AR10_43_9</strain>
    </source>
</reference>
<dbReference type="UniPathway" id="UPA00241"/>
<reference evidence="10" key="2">
    <citation type="submission" date="2021-03" db="EMBL/GenBank/DDBJ databases">
        <authorList>
            <person name="Jaffe A."/>
        </authorList>
    </citation>
    <scope>NUCLEOTIDE SEQUENCE</scope>
    <source>
        <strain evidence="10">RIFCSPHIGHO2_01_FULL_GW2011_AR10_43_9</strain>
    </source>
</reference>
<evidence type="ECO:0000256" key="8">
    <source>
        <dbReference type="PIRSR" id="PIRSR000388-3"/>
    </source>
</evidence>
<dbReference type="GO" id="GO:0032259">
    <property type="term" value="P:methylation"/>
    <property type="evidence" value="ECO:0007669"/>
    <property type="project" value="UniProtKB-KW"/>
</dbReference>
<protein>
    <recommendedName>
        <fullName evidence="5">3-methyl-2-oxobutanoate hydroxymethyltransferase</fullName>
        <ecNumber evidence="5">2.1.2.11</ecNumber>
    </recommendedName>
    <alternativeName>
        <fullName evidence="5">Ketopantoate hydroxymethyltransferase</fullName>
        <shortName evidence="5">KPHMT</shortName>
    </alternativeName>
</protein>
<dbReference type="HAMAP" id="MF_00156">
    <property type="entry name" value="PanB"/>
    <property type="match status" value="1"/>
</dbReference>
<comment type="pathway">
    <text evidence="5">Cofactor biosynthesis; coenzyme A biosynthesis.</text>
</comment>
<keyword evidence="5" id="KW-0963">Cytoplasm</keyword>
<comment type="function">
    <text evidence="5">Catalyzes the reversible reaction in which hydroxymethyl group from 5,10-methylenetetrahydrofolate is transferred onto alpha-ketoisovalerate to form ketopantoate.</text>
</comment>
<dbReference type="InterPro" id="IPR040442">
    <property type="entry name" value="Pyrv_kinase-like_dom_sf"/>
</dbReference>
<dbReference type="FunFam" id="3.20.20.60:FF:000003">
    <property type="entry name" value="3-methyl-2-oxobutanoate hydroxymethyltransferase"/>
    <property type="match status" value="1"/>
</dbReference>
<feature type="binding site" evidence="5 8">
    <location>
        <position position="102"/>
    </location>
    <ligand>
        <name>Mg(2+)</name>
        <dbReference type="ChEBI" id="CHEBI:18420"/>
    </ligand>
</feature>
<dbReference type="EMBL" id="JAGVWF010000060">
    <property type="protein sequence ID" value="MBS3059607.1"/>
    <property type="molecule type" value="Genomic_DNA"/>
</dbReference>
<dbReference type="Pfam" id="PF02548">
    <property type="entry name" value="Pantoate_transf"/>
    <property type="match status" value="1"/>
</dbReference>
<evidence type="ECO:0000256" key="4">
    <source>
        <dbReference type="ARBA" id="ARBA00022993"/>
    </source>
</evidence>
<keyword evidence="5 8" id="KW-0460">Magnesium</keyword>
<evidence type="ECO:0000313" key="9">
    <source>
        <dbReference type="EMBL" id="HIH08808.1"/>
    </source>
</evidence>
<gene>
    <name evidence="5 9" type="primary">panB</name>
    <name evidence="9" type="ORF">HA237_05575</name>
    <name evidence="10" type="ORF">J4224_04250</name>
</gene>
<dbReference type="PANTHER" id="PTHR20881:SF0">
    <property type="entry name" value="3-METHYL-2-OXOBUTANOATE HYDROXYMETHYLTRANSFERASE"/>
    <property type="match status" value="1"/>
</dbReference>
<keyword evidence="4 5" id="KW-0173">Coenzyme A biosynthesis</keyword>
<dbReference type="Proteomes" id="UP000683213">
    <property type="component" value="Unassembled WGS sequence"/>
</dbReference>
<keyword evidence="5 8" id="KW-0479">Metal-binding</keyword>
<feature type="active site" description="Proton acceptor" evidence="5 6">
    <location>
        <position position="163"/>
    </location>
</feature>
<dbReference type="AlphaFoldDB" id="A0A7J4ITF9"/>
<evidence type="ECO:0000256" key="3">
    <source>
        <dbReference type="ARBA" id="ARBA00022679"/>
    </source>
</evidence>
<dbReference type="GO" id="GO:0015937">
    <property type="term" value="P:coenzyme A biosynthetic process"/>
    <property type="evidence" value="ECO:0007669"/>
    <property type="project" value="UniProtKB-UniRule"/>
</dbReference>
<comment type="pathway">
    <text evidence="1">Cofactor biosynthesis; (R)-pantothenate biosynthesis; (R)-pantoate from 3-methyl-2-oxobutanoate: step 1/2.</text>
</comment>
<dbReference type="PANTHER" id="PTHR20881">
    <property type="entry name" value="3-METHYL-2-OXOBUTANOATE HYDROXYMETHYLTRANSFERASE"/>
    <property type="match status" value="1"/>
</dbReference>
<feature type="binding site" evidence="5 8">
    <location>
        <position position="33"/>
    </location>
    <ligand>
        <name>Mg(2+)</name>
        <dbReference type="ChEBI" id="CHEBI:18420"/>
    </ligand>
</feature>
<dbReference type="NCBIfam" id="NF001452">
    <property type="entry name" value="PRK00311.1"/>
    <property type="match status" value="1"/>
</dbReference>
<dbReference type="GO" id="GO:0008168">
    <property type="term" value="F:methyltransferase activity"/>
    <property type="evidence" value="ECO:0007669"/>
    <property type="project" value="UniProtKB-KW"/>
</dbReference>
<evidence type="ECO:0000256" key="6">
    <source>
        <dbReference type="PIRSR" id="PIRSR000388-1"/>
    </source>
</evidence>
<comment type="subunit">
    <text evidence="5">Homodecamer; pentamer of dimers.</text>
</comment>
<proteinExistence type="inferred from homology"/>
<comment type="caution">
    <text evidence="9">The sequence shown here is derived from an EMBL/GenBank/DDBJ whole genome shotgun (WGS) entry which is preliminary data.</text>
</comment>
<evidence type="ECO:0000313" key="10">
    <source>
        <dbReference type="EMBL" id="MBS3059607.1"/>
    </source>
</evidence>
<dbReference type="Proteomes" id="UP000577419">
    <property type="component" value="Unassembled WGS sequence"/>
</dbReference>
<dbReference type="GO" id="GO:0003864">
    <property type="term" value="F:3-methyl-2-oxobutanoate hydroxymethyltransferase activity"/>
    <property type="evidence" value="ECO:0007669"/>
    <property type="project" value="UniProtKB-UniRule"/>
</dbReference>
<evidence type="ECO:0000256" key="2">
    <source>
        <dbReference type="ARBA" id="ARBA00008676"/>
    </source>
</evidence>
<dbReference type="InterPro" id="IPR015813">
    <property type="entry name" value="Pyrv/PenolPyrv_kinase-like_dom"/>
</dbReference>
<feature type="binding site" evidence="5 8">
    <location>
        <position position="72"/>
    </location>
    <ligand>
        <name>Mg(2+)</name>
        <dbReference type="ChEBI" id="CHEBI:18420"/>
    </ligand>
</feature>
<comment type="cofactor">
    <cofactor evidence="5 8">
        <name>Mg(2+)</name>
        <dbReference type="ChEBI" id="CHEBI:18420"/>
    </cofactor>
    <text evidence="5 8">Binds 1 Mg(2+) ion per subunit.</text>
</comment>
<dbReference type="EC" id="2.1.2.11" evidence="5"/>
<accession>A0A7J4ITF9</accession>
<feature type="binding site" evidence="5 7">
    <location>
        <begin position="33"/>
        <end position="34"/>
    </location>
    <ligand>
        <name>3-methyl-2-oxobutanoate</name>
        <dbReference type="ChEBI" id="CHEBI:11851"/>
    </ligand>
</feature>
<dbReference type="SUPFAM" id="SSF51621">
    <property type="entry name" value="Phosphoenolpyruvate/pyruvate domain"/>
    <property type="match status" value="1"/>
</dbReference>
<evidence type="ECO:0000256" key="5">
    <source>
        <dbReference type="HAMAP-Rule" id="MF_00156"/>
    </source>
</evidence>
<comment type="catalytic activity">
    <reaction evidence="5">
        <text>(6R)-5,10-methylene-5,6,7,8-tetrahydrofolate + 3-methyl-2-oxobutanoate + H2O = 2-dehydropantoate + (6S)-5,6,7,8-tetrahydrofolate</text>
        <dbReference type="Rhea" id="RHEA:11824"/>
        <dbReference type="ChEBI" id="CHEBI:11561"/>
        <dbReference type="ChEBI" id="CHEBI:11851"/>
        <dbReference type="ChEBI" id="CHEBI:15377"/>
        <dbReference type="ChEBI" id="CHEBI:15636"/>
        <dbReference type="ChEBI" id="CHEBI:57453"/>
        <dbReference type="EC" id="2.1.2.11"/>
    </reaction>
</comment>
<dbReference type="GO" id="GO:0000287">
    <property type="term" value="F:magnesium ion binding"/>
    <property type="evidence" value="ECO:0007669"/>
    <property type="project" value="TreeGrafter"/>
</dbReference>
<evidence type="ECO:0000256" key="1">
    <source>
        <dbReference type="ARBA" id="ARBA00005033"/>
    </source>
</evidence>